<dbReference type="Gene3D" id="3.40.630.30">
    <property type="match status" value="1"/>
</dbReference>
<dbReference type="EMBL" id="VKID01000001">
    <property type="protein sequence ID" value="TRY00135.1"/>
    <property type="molecule type" value="Genomic_DNA"/>
</dbReference>
<dbReference type="InterPro" id="IPR016181">
    <property type="entry name" value="Acyl_CoA_acyltransferase"/>
</dbReference>
<dbReference type="Proteomes" id="UP000315938">
    <property type="component" value="Unassembled WGS sequence"/>
</dbReference>
<proteinExistence type="predicted"/>
<sequence>MVFHKSFKELTKEELVEIFKLRQTVFMVEQEIIEVDIDDHDLVCEHLFIKKDGKIVSYARLIEEKEELYIGRVATLKEYRKRGFTTEIIKYLQERHDVLAVSSQDIRIDFYKKLDFKVVGRKYKDAGIWHQKMVYIK</sequence>
<evidence type="ECO:0000313" key="2">
    <source>
        <dbReference type="EMBL" id="TRY00135.1"/>
    </source>
</evidence>
<accession>A0A553IIV7</accession>
<dbReference type="GeneID" id="41338591"/>
<evidence type="ECO:0000259" key="1">
    <source>
        <dbReference type="PROSITE" id="PS51186"/>
    </source>
</evidence>
<keyword evidence="2" id="KW-0808">Transferase</keyword>
<dbReference type="SUPFAM" id="SSF55729">
    <property type="entry name" value="Acyl-CoA N-acyltransferases (Nat)"/>
    <property type="match status" value="1"/>
</dbReference>
<dbReference type="Pfam" id="PF13673">
    <property type="entry name" value="Acetyltransf_10"/>
    <property type="match status" value="1"/>
</dbReference>
<name>A0A553IIV7_ACHLA</name>
<dbReference type="PROSITE" id="PS51186">
    <property type="entry name" value="GNAT"/>
    <property type="match status" value="1"/>
</dbReference>
<feature type="domain" description="N-acetyltransferase" evidence="1">
    <location>
        <begin position="5"/>
        <end position="135"/>
    </location>
</feature>
<dbReference type="InterPro" id="IPR000182">
    <property type="entry name" value="GNAT_dom"/>
</dbReference>
<dbReference type="GO" id="GO:0016747">
    <property type="term" value="F:acyltransferase activity, transferring groups other than amino-acyl groups"/>
    <property type="evidence" value="ECO:0007669"/>
    <property type="project" value="InterPro"/>
</dbReference>
<comment type="caution">
    <text evidence="2">The sequence shown here is derived from an EMBL/GenBank/DDBJ whole genome shotgun (WGS) entry which is preliminary data.</text>
</comment>
<dbReference type="CDD" id="cd04301">
    <property type="entry name" value="NAT_SF"/>
    <property type="match status" value="1"/>
</dbReference>
<organism evidence="2 3">
    <name type="scientific">Acholeplasma laidlawii</name>
    <dbReference type="NCBI Taxonomy" id="2148"/>
    <lineage>
        <taxon>Bacteria</taxon>
        <taxon>Bacillati</taxon>
        <taxon>Mycoplasmatota</taxon>
        <taxon>Mollicutes</taxon>
        <taxon>Acholeplasmatales</taxon>
        <taxon>Acholeplasmataceae</taxon>
        <taxon>Acholeplasma</taxon>
    </lineage>
</organism>
<gene>
    <name evidence="2" type="ORF">FNV44_03580</name>
</gene>
<dbReference type="OMA" id="SAPYMHY"/>
<dbReference type="RefSeq" id="WP_012242361.1">
    <property type="nucleotide sequence ID" value="NZ_JACAOE010000001.1"/>
</dbReference>
<evidence type="ECO:0000313" key="3">
    <source>
        <dbReference type="Proteomes" id="UP000315938"/>
    </source>
</evidence>
<reference evidence="2 3" key="1">
    <citation type="submission" date="2019-07" db="EMBL/GenBank/DDBJ databases">
        <title>Genome sequence of Acholeplasma laidlawii strain with increased resistance to erythromycin.</title>
        <authorList>
            <person name="Medvedeva E.S."/>
            <person name="Baranova N.B."/>
            <person name="Siniagina M.N."/>
            <person name="Mouzykantov A."/>
            <person name="Chernova O.A."/>
            <person name="Chernov V.M."/>
        </authorList>
    </citation>
    <scope>NUCLEOTIDE SEQUENCE [LARGE SCALE GENOMIC DNA]</scope>
    <source>
        <strain evidence="2 3">PG8REry</strain>
    </source>
</reference>
<protein>
    <submittedName>
        <fullName evidence="2">GNAT family N-acetyltransferase</fullName>
    </submittedName>
</protein>
<dbReference type="AlphaFoldDB" id="A0A553IIV7"/>